<name>A0A812DJ80_ACAPH</name>
<gene>
    <name evidence="1" type="ORF">SPHA_57472</name>
</gene>
<evidence type="ECO:0000313" key="1">
    <source>
        <dbReference type="EMBL" id="CAE1304897.1"/>
    </source>
</evidence>
<accession>A0A812DJ80</accession>
<dbReference type="Proteomes" id="UP000597762">
    <property type="component" value="Unassembled WGS sequence"/>
</dbReference>
<dbReference type="AlphaFoldDB" id="A0A812DJ80"/>
<dbReference type="EMBL" id="CAHIKZ030003877">
    <property type="protein sequence ID" value="CAE1304897.1"/>
    <property type="molecule type" value="Genomic_DNA"/>
</dbReference>
<protein>
    <submittedName>
        <fullName evidence="1">Uncharacterized protein</fullName>
    </submittedName>
</protein>
<sequence length="191" mass="21757">MCPAQREETMCDLRESAHCFLLHTNEQPLRLANSQYPCITGSCFDISSYLSVSSYLSIQESDLSILSIYPSVFLPISIQEVSFYLSIYPRSLFIYLSIYLSKKSLYLTSIYLSIQVSIYLSIHPSFFIYLSIQVSISAGVGEEQKKSQSVKKNARGSKWKTDEGENNTCVATVDRDLTEKPRKDYIGVKYF</sequence>
<reference evidence="1" key="1">
    <citation type="submission" date="2021-01" db="EMBL/GenBank/DDBJ databases">
        <authorList>
            <person name="Li R."/>
            <person name="Bekaert M."/>
        </authorList>
    </citation>
    <scope>NUCLEOTIDE SEQUENCE</scope>
    <source>
        <strain evidence="1">Farmed</strain>
    </source>
</reference>
<organism evidence="1 2">
    <name type="scientific">Acanthosepion pharaonis</name>
    <name type="common">Pharaoh cuttlefish</name>
    <name type="synonym">Sepia pharaonis</name>
    <dbReference type="NCBI Taxonomy" id="158019"/>
    <lineage>
        <taxon>Eukaryota</taxon>
        <taxon>Metazoa</taxon>
        <taxon>Spiralia</taxon>
        <taxon>Lophotrochozoa</taxon>
        <taxon>Mollusca</taxon>
        <taxon>Cephalopoda</taxon>
        <taxon>Coleoidea</taxon>
        <taxon>Decapodiformes</taxon>
        <taxon>Sepiida</taxon>
        <taxon>Sepiina</taxon>
        <taxon>Sepiidae</taxon>
        <taxon>Acanthosepion</taxon>
    </lineage>
</organism>
<comment type="caution">
    <text evidence="1">The sequence shown here is derived from an EMBL/GenBank/DDBJ whole genome shotgun (WGS) entry which is preliminary data.</text>
</comment>
<evidence type="ECO:0000313" key="2">
    <source>
        <dbReference type="Proteomes" id="UP000597762"/>
    </source>
</evidence>
<proteinExistence type="predicted"/>
<keyword evidence="2" id="KW-1185">Reference proteome</keyword>